<comment type="caution">
    <text evidence="2">The sequence shown here is derived from an EMBL/GenBank/DDBJ whole genome shotgun (WGS) entry which is preliminary data.</text>
</comment>
<proteinExistence type="predicted"/>
<gene>
    <name evidence="2" type="ORF">M9458_047338</name>
</gene>
<evidence type="ECO:0000313" key="2">
    <source>
        <dbReference type="EMBL" id="KAL0156092.1"/>
    </source>
</evidence>
<feature type="non-terminal residue" evidence="2">
    <location>
        <position position="52"/>
    </location>
</feature>
<organism evidence="2 3">
    <name type="scientific">Cirrhinus mrigala</name>
    <name type="common">Mrigala</name>
    <dbReference type="NCBI Taxonomy" id="683832"/>
    <lineage>
        <taxon>Eukaryota</taxon>
        <taxon>Metazoa</taxon>
        <taxon>Chordata</taxon>
        <taxon>Craniata</taxon>
        <taxon>Vertebrata</taxon>
        <taxon>Euteleostomi</taxon>
        <taxon>Actinopterygii</taxon>
        <taxon>Neopterygii</taxon>
        <taxon>Teleostei</taxon>
        <taxon>Ostariophysi</taxon>
        <taxon>Cypriniformes</taxon>
        <taxon>Cyprinidae</taxon>
        <taxon>Labeoninae</taxon>
        <taxon>Labeonini</taxon>
        <taxon>Cirrhinus</taxon>
    </lineage>
</organism>
<evidence type="ECO:0000256" key="1">
    <source>
        <dbReference type="SAM" id="MobiDB-lite"/>
    </source>
</evidence>
<feature type="non-terminal residue" evidence="2">
    <location>
        <position position="1"/>
    </location>
</feature>
<evidence type="ECO:0000313" key="3">
    <source>
        <dbReference type="Proteomes" id="UP001529510"/>
    </source>
</evidence>
<dbReference type="Proteomes" id="UP001529510">
    <property type="component" value="Unassembled WGS sequence"/>
</dbReference>
<protein>
    <submittedName>
        <fullName evidence="2">Uncharacterized protein</fullName>
    </submittedName>
</protein>
<sequence length="52" mass="6049">VMSAVITGAAPFQTERPSRQLLRPPRPLKYQLNPWQPRQHPRAHRTHLQVVS</sequence>
<reference evidence="2 3" key="1">
    <citation type="submission" date="2024-05" db="EMBL/GenBank/DDBJ databases">
        <title>Genome sequencing and assembly of Indian major carp, Cirrhinus mrigala (Hamilton, 1822).</title>
        <authorList>
            <person name="Mohindra V."/>
            <person name="Chowdhury L.M."/>
            <person name="Lal K."/>
            <person name="Jena J.K."/>
        </authorList>
    </citation>
    <scope>NUCLEOTIDE SEQUENCE [LARGE SCALE GENOMIC DNA]</scope>
    <source>
        <strain evidence="2">CM1030</strain>
        <tissue evidence="2">Blood</tissue>
    </source>
</reference>
<feature type="region of interest" description="Disordered" evidence="1">
    <location>
        <begin position="1"/>
        <end position="52"/>
    </location>
</feature>
<dbReference type="EMBL" id="JAMKFB020000024">
    <property type="protein sequence ID" value="KAL0156092.1"/>
    <property type="molecule type" value="Genomic_DNA"/>
</dbReference>
<dbReference type="AlphaFoldDB" id="A0ABD0N1P4"/>
<name>A0ABD0N1P4_CIRMR</name>
<keyword evidence="3" id="KW-1185">Reference proteome</keyword>
<feature type="compositionally biased region" description="Basic residues" evidence="1">
    <location>
        <begin position="39"/>
        <end position="52"/>
    </location>
</feature>
<accession>A0ABD0N1P4</accession>